<sequence>MNLQHADVRRILELLDTAEYLDSLDLRIGDVVLQARKPGAASMSALPVEALAPTTATATAAPAPAPAPAVTPPHAPAATPVAVSSPALAEVPDRMIAIRAPMPGTFFRTPAPTQPPFVEEGQQIEASATLCLIEVMKMFNSVAAPAAGRVHSILVEHGQAVEHEQILMIVDPTEAEAGA</sequence>
<dbReference type="GO" id="GO:0006633">
    <property type="term" value="P:fatty acid biosynthetic process"/>
    <property type="evidence" value="ECO:0007669"/>
    <property type="project" value="UniProtKB-KW"/>
</dbReference>
<keyword evidence="3" id="KW-0276">Fatty acid metabolism</keyword>
<proteinExistence type="predicted"/>
<reference evidence="7" key="2">
    <citation type="submission" date="2023-07" db="EMBL/GenBank/DDBJ databases">
        <title>Genomic analysis of Rhodococcus opacus VOC-14 with glycol ethers degradation activity.</title>
        <authorList>
            <person name="Narkevich D.A."/>
            <person name="Hlushen A.M."/>
            <person name="Akhremchuk A.E."/>
            <person name="Sikolenko M.A."/>
            <person name="Valentovich L.N."/>
        </authorList>
    </citation>
    <scope>NUCLEOTIDE SEQUENCE</scope>
    <source>
        <strain evidence="7">VOC-14</strain>
    </source>
</reference>
<dbReference type="Proteomes" id="UP001066327">
    <property type="component" value="Unassembled WGS sequence"/>
</dbReference>
<dbReference type="CDD" id="cd06850">
    <property type="entry name" value="biotinyl_domain"/>
    <property type="match status" value="1"/>
</dbReference>
<dbReference type="Gene3D" id="2.40.50.100">
    <property type="match status" value="1"/>
</dbReference>
<dbReference type="SUPFAM" id="SSF51230">
    <property type="entry name" value="Single hybrid motif"/>
    <property type="match status" value="1"/>
</dbReference>
<dbReference type="EMBL" id="CP130953">
    <property type="protein sequence ID" value="WLF47180.1"/>
    <property type="molecule type" value="Genomic_DNA"/>
</dbReference>
<dbReference type="RefSeq" id="WP_133985666.1">
    <property type="nucleotide sequence ID" value="NZ_CP072193.1"/>
</dbReference>
<reference evidence="6" key="1">
    <citation type="submission" date="2022-12" db="EMBL/GenBank/DDBJ databases">
        <authorList>
            <person name="Krivoruchko A.V."/>
            <person name="Elkin A."/>
        </authorList>
    </citation>
    <scope>NUCLEOTIDE SEQUENCE</scope>
    <source>
        <strain evidence="6">IEGM 249</strain>
    </source>
</reference>
<dbReference type="InterPro" id="IPR001249">
    <property type="entry name" value="AcCoA_biotinCC"/>
</dbReference>
<dbReference type="GO" id="GO:0009317">
    <property type="term" value="C:acetyl-CoA carboxylase complex"/>
    <property type="evidence" value="ECO:0007669"/>
    <property type="project" value="InterPro"/>
</dbReference>
<keyword evidence="3" id="KW-0443">Lipid metabolism</keyword>
<evidence type="ECO:0000256" key="4">
    <source>
        <dbReference type="SAM" id="MobiDB-lite"/>
    </source>
</evidence>
<dbReference type="EMBL" id="JAPWIS010000003">
    <property type="protein sequence ID" value="MCZ4583454.1"/>
    <property type="molecule type" value="Genomic_DNA"/>
</dbReference>
<dbReference type="InterPro" id="IPR050709">
    <property type="entry name" value="Biotin_Carboxyl_Carrier/Decarb"/>
</dbReference>
<dbReference type="Pfam" id="PF00364">
    <property type="entry name" value="Biotin_lipoyl"/>
    <property type="match status" value="1"/>
</dbReference>
<evidence type="ECO:0000256" key="1">
    <source>
        <dbReference type="ARBA" id="ARBA00017562"/>
    </source>
</evidence>
<name>A0AAX3YCX5_RHOOP</name>
<evidence type="ECO:0000256" key="3">
    <source>
        <dbReference type="RuleBase" id="RU364072"/>
    </source>
</evidence>
<protein>
    <recommendedName>
        <fullName evidence="1 3">Biotin carboxyl carrier protein of acetyl-CoA carboxylase</fullName>
    </recommendedName>
</protein>
<comment type="pathway">
    <text evidence="3">Lipid metabolism; fatty acid biosynthesis.</text>
</comment>
<dbReference type="InterPro" id="IPR000089">
    <property type="entry name" value="Biotin_lipoyl"/>
</dbReference>
<feature type="domain" description="Lipoyl-binding" evidence="5">
    <location>
        <begin position="86"/>
        <end position="171"/>
    </location>
</feature>
<evidence type="ECO:0000313" key="6">
    <source>
        <dbReference type="EMBL" id="MCZ4583454.1"/>
    </source>
</evidence>
<keyword evidence="2 3" id="KW-0092">Biotin</keyword>
<keyword evidence="8" id="KW-1185">Reference proteome</keyword>
<keyword evidence="3" id="KW-0275">Fatty acid biosynthesis</keyword>
<dbReference type="Proteomes" id="UP001231166">
    <property type="component" value="Chromosome"/>
</dbReference>
<keyword evidence="3" id="KW-0444">Lipid biosynthesis</keyword>
<evidence type="ECO:0000313" key="7">
    <source>
        <dbReference type="EMBL" id="WLF47180.1"/>
    </source>
</evidence>
<dbReference type="InterPro" id="IPR011053">
    <property type="entry name" value="Single_hybrid_motif"/>
</dbReference>
<accession>A0AAX3YCX5</accession>
<evidence type="ECO:0000259" key="5">
    <source>
        <dbReference type="PROSITE" id="PS50968"/>
    </source>
</evidence>
<feature type="compositionally biased region" description="Pro residues" evidence="4">
    <location>
        <begin position="63"/>
        <end position="75"/>
    </location>
</feature>
<dbReference type="GO" id="GO:0003989">
    <property type="term" value="F:acetyl-CoA carboxylase activity"/>
    <property type="evidence" value="ECO:0007669"/>
    <property type="project" value="InterPro"/>
</dbReference>
<organism evidence="7 9">
    <name type="scientific">Rhodococcus opacus</name>
    <name type="common">Nocardia opaca</name>
    <dbReference type="NCBI Taxonomy" id="37919"/>
    <lineage>
        <taxon>Bacteria</taxon>
        <taxon>Bacillati</taxon>
        <taxon>Actinomycetota</taxon>
        <taxon>Actinomycetes</taxon>
        <taxon>Mycobacteriales</taxon>
        <taxon>Nocardiaceae</taxon>
        <taxon>Rhodococcus</taxon>
    </lineage>
</organism>
<feature type="region of interest" description="Disordered" evidence="4">
    <location>
        <begin position="59"/>
        <end position="79"/>
    </location>
</feature>
<evidence type="ECO:0000256" key="2">
    <source>
        <dbReference type="ARBA" id="ARBA00023267"/>
    </source>
</evidence>
<dbReference type="AlphaFoldDB" id="A0AAX3YCX5"/>
<comment type="function">
    <text evidence="3">This protein is a component of the acetyl coenzyme A carboxylase complex; first, biotin carboxylase catalyzes the carboxylation of the carrier protein and then the transcarboxylase transfers the carboxyl group to form malonyl-CoA.</text>
</comment>
<evidence type="ECO:0000313" key="9">
    <source>
        <dbReference type="Proteomes" id="UP001231166"/>
    </source>
</evidence>
<dbReference type="PANTHER" id="PTHR45266">
    <property type="entry name" value="OXALOACETATE DECARBOXYLASE ALPHA CHAIN"/>
    <property type="match status" value="1"/>
</dbReference>
<gene>
    <name evidence="6" type="ORF">O4328_07095</name>
    <name evidence="7" type="ORF">Q5707_35925</name>
</gene>
<dbReference type="PROSITE" id="PS50968">
    <property type="entry name" value="BIOTINYL_LIPOYL"/>
    <property type="match status" value="1"/>
</dbReference>
<dbReference type="PRINTS" id="PR01071">
    <property type="entry name" value="ACOABIOTINCC"/>
</dbReference>
<dbReference type="PANTHER" id="PTHR45266:SF3">
    <property type="entry name" value="OXALOACETATE DECARBOXYLASE ALPHA CHAIN"/>
    <property type="match status" value="1"/>
</dbReference>
<evidence type="ECO:0000313" key="8">
    <source>
        <dbReference type="Proteomes" id="UP001066327"/>
    </source>
</evidence>